<protein>
    <submittedName>
        <fullName evidence="1">Unannotated protein</fullName>
    </submittedName>
</protein>
<dbReference type="AlphaFoldDB" id="A0A6J6DSW3"/>
<proteinExistence type="predicted"/>
<gene>
    <name evidence="1" type="ORF">UFOPK1639_00748</name>
</gene>
<organism evidence="1">
    <name type="scientific">freshwater metagenome</name>
    <dbReference type="NCBI Taxonomy" id="449393"/>
    <lineage>
        <taxon>unclassified sequences</taxon>
        <taxon>metagenomes</taxon>
        <taxon>ecological metagenomes</taxon>
    </lineage>
</organism>
<accession>A0A6J6DSW3</accession>
<reference evidence="1" key="1">
    <citation type="submission" date="2020-05" db="EMBL/GenBank/DDBJ databases">
        <authorList>
            <person name="Chiriac C."/>
            <person name="Salcher M."/>
            <person name="Ghai R."/>
            <person name="Kavagutti S V."/>
        </authorList>
    </citation>
    <scope>NUCLEOTIDE SEQUENCE</scope>
</reference>
<evidence type="ECO:0000313" key="1">
    <source>
        <dbReference type="EMBL" id="CAB4566304.1"/>
    </source>
</evidence>
<name>A0A6J6DSW3_9ZZZZ</name>
<dbReference type="EMBL" id="CAEZTH010000089">
    <property type="protein sequence ID" value="CAB4566304.1"/>
    <property type="molecule type" value="Genomic_DNA"/>
</dbReference>
<sequence length="93" mass="9613">MVTDKTRAKDRGILEASFSVIAGASSKIPDVANTDKPKPYSTASQGSAIKRIIAAIARAFSAQVLLPKATMIITLAVITAALRTLGSGPTNNT</sequence>